<dbReference type="RefSeq" id="WP_070968752.1">
    <property type="nucleotide sequence ID" value="NZ_CP017603.1"/>
</dbReference>
<dbReference type="Proteomes" id="UP000192478">
    <property type="component" value="Chromosome"/>
</dbReference>
<organism evidence="2 4">
    <name type="scientific">Clostridium formicaceticum</name>
    <dbReference type="NCBI Taxonomy" id="1497"/>
    <lineage>
        <taxon>Bacteria</taxon>
        <taxon>Bacillati</taxon>
        <taxon>Bacillota</taxon>
        <taxon>Clostridia</taxon>
        <taxon>Eubacteriales</taxon>
        <taxon>Clostridiaceae</taxon>
        <taxon>Clostridium</taxon>
    </lineage>
</organism>
<dbReference type="AlphaFoldDB" id="A0AAC9RHL2"/>
<dbReference type="Proteomes" id="UP000177894">
    <property type="component" value="Chromosome"/>
</dbReference>
<gene>
    <name evidence="1" type="ORF">BJL90_13005</name>
    <name evidence="2" type="ORF">CLFO_15250</name>
</gene>
<dbReference type="EMBL" id="CP020559">
    <property type="protein sequence ID" value="ARE87139.1"/>
    <property type="molecule type" value="Genomic_DNA"/>
</dbReference>
<proteinExistence type="predicted"/>
<evidence type="ECO:0000313" key="3">
    <source>
        <dbReference type="Proteomes" id="UP000177894"/>
    </source>
</evidence>
<dbReference type="KEGG" id="cfm:BJL90_13005"/>
<accession>A0AAC9RHL2</accession>
<evidence type="ECO:0000313" key="4">
    <source>
        <dbReference type="Proteomes" id="UP000192478"/>
    </source>
</evidence>
<evidence type="ECO:0000313" key="2">
    <source>
        <dbReference type="EMBL" id="ARE87139.1"/>
    </source>
</evidence>
<protein>
    <submittedName>
        <fullName evidence="2">Uncharacterized protein</fullName>
    </submittedName>
</protein>
<sequence>MVDFSLKYSIENKAPITIIYQKGMEIIQRKVIVKEIQGDMVKSYCCSKKATRNFKKDNILAAMILGVQENYTIGSRTVGV</sequence>
<dbReference type="EMBL" id="CP017603">
    <property type="protein sequence ID" value="AOY76705.1"/>
    <property type="molecule type" value="Genomic_DNA"/>
</dbReference>
<keyword evidence="3" id="KW-1185">Reference proteome</keyword>
<evidence type="ECO:0000313" key="1">
    <source>
        <dbReference type="EMBL" id="AOY76705.1"/>
    </source>
</evidence>
<reference evidence="2 4" key="2">
    <citation type="submission" date="2017-03" db="EMBL/GenBank/DDBJ databases">
        <title>Complete sequence of Clostridium formicaceticum DSM 92.</title>
        <authorList>
            <person name="Poehlein A."/>
            <person name="Karl M."/>
            <person name="Bengelsdorf F.R."/>
            <person name="Duerre P."/>
            <person name="Daniel R."/>
        </authorList>
    </citation>
    <scope>NUCLEOTIDE SEQUENCE [LARGE SCALE GENOMIC DNA]</scope>
    <source>
        <strain evidence="2 4">DSM 92</strain>
    </source>
</reference>
<reference evidence="1 3" key="1">
    <citation type="submission" date="2016-10" db="EMBL/GenBank/DDBJ databases">
        <title>Complete Genome Sequence of Acetogen Clostridium formicoaceticum ATCC 27076.</title>
        <authorList>
            <person name="Bao T."/>
            <person name="Cheng C."/>
            <person name="Zhao J."/>
            <person name="Yang S.-T."/>
            <person name="Wang J."/>
            <person name="Wang M."/>
        </authorList>
    </citation>
    <scope>NUCLEOTIDE SEQUENCE [LARGE SCALE GENOMIC DNA]</scope>
    <source>
        <strain evidence="1 3">ATCC 27076</strain>
    </source>
</reference>
<name>A0AAC9RHL2_9CLOT</name>